<gene>
    <name evidence="3" type="ORF">DI565_00340</name>
</gene>
<organism evidence="3 4">
    <name type="scientific">Ancylobacter novellus</name>
    <name type="common">Thiobacillus novellus</name>
    <dbReference type="NCBI Taxonomy" id="921"/>
    <lineage>
        <taxon>Bacteria</taxon>
        <taxon>Pseudomonadati</taxon>
        <taxon>Pseudomonadota</taxon>
        <taxon>Alphaproteobacteria</taxon>
        <taxon>Hyphomicrobiales</taxon>
        <taxon>Xanthobacteraceae</taxon>
        <taxon>Ancylobacter</taxon>
    </lineage>
</organism>
<feature type="domain" description="ABM" evidence="2">
    <location>
        <begin position="36"/>
        <end position="125"/>
    </location>
</feature>
<evidence type="ECO:0000256" key="1">
    <source>
        <dbReference type="SAM" id="MobiDB-lite"/>
    </source>
</evidence>
<dbReference type="Pfam" id="PF03992">
    <property type="entry name" value="ABM"/>
    <property type="match status" value="1"/>
</dbReference>
<proteinExistence type="predicted"/>
<dbReference type="Gene3D" id="3.30.70.100">
    <property type="match status" value="1"/>
</dbReference>
<feature type="compositionally biased region" description="Low complexity" evidence="1">
    <location>
        <begin position="7"/>
        <end position="27"/>
    </location>
</feature>
<dbReference type="PROSITE" id="PS51725">
    <property type="entry name" value="ABM"/>
    <property type="match status" value="1"/>
</dbReference>
<dbReference type="AlphaFoldDB" id="A0A2W5KSL2"/>
<comment type="caution">
    <text evidence="3">The sequence shown here is derived from an EMBL/GenBank/DDBJ whole genome shotgun (WGS) entry which is preliminary data.</text>
</comment>
<dbReference type="InterPro" id="IPR011008">
    <property type="entry name" value="Dimeric_a/b-barrel"/>
</dbReference>
<evidence type="ECO:0000313" key="3">
    <source>
        <dbReference type="EMBL" id="PZQ18894.1"/>
    </source>
</evidence>
<name>A0A2W5KSL2_ANCNO</name>
<evidence type="ECO:0000259" key="2">
    <source>
        <dbReference type="PROSITE" id="PS51725"/>
    </source>
</evidence>
<feature type="region of interest" description="Disordered" evidence="1">
    <location>
        <begin position="1"/>
        <end position="30"/>
    </location>
</feature>
<dbReference type="EMBL" id="QFPN01000001">
    <property type="protein sequence ID" value="PZQ18894.1"/>
    <property type="molecule type" value="Genomic_DNA"/>
</dbReference>
<dbReference type="PANTHER" id="PTHR40624">
    <property type="entry name" value="BIOSYNTHESIS MONOOXYGENASE, PUTATIVE (AFU_ORTHOLOGUE AFUA_1G12025)-RELATED"/>
    <property type="match status" value="1"/>
</dbReference>
<dbReference type="SUPFAM" id="SSF54909">
    <property type="entry name" value="Dimeric alpha+beta barrel"/>
    <property type="match status" value="1"/>
</dbReference>
<dbReference type="Proteomes" id="UP000249577">
    <property type="component" value="Unassembled WGS sequence"/>
</dbReference>
<dbReference type="PANTHER" id="PTHR40624:SF1">
    <property type="entry name" value="BIOSYNTHESIS MONOOXYGENASE, PUTATIVE (AFU_ORTHOLOGUE AFUA_1G12025)-RELATED"/>
    <property type="match status" value="1"/>
</dbReference>
<sequence length="142" mass="15553">MRSRTEPSIAFAADAASGPSAPPNARAETPEQDVMYSLSAILKAKPGQEHILQKALHDIVAFVETNEPGTIEYYVAQDTSDPTIYTTYERYISQAAMDAHNNSAECAEFYRIVNPVLAEPVILIKAREQVAKQVDKQVAKTG</sequence>
<evidence type="ECO:0000313" key="4">
    <source>
        <dbReference type="Proteomes" id="UP000249577"/>
    </source>
</evidence>
<accession>A0A2W5KSL2</accession>
<reference evidence="3 4" key="1">
    <citation type="submission" date="2017-08" db="EMBL/GenBank/DDBJ databases">
        <title>Infants hospitalized years apart are colonized by the same room-sourced microbial strains.</title>
        <authorList>
            <person name="Brooks B."/>
            <person name="Olm M.R."/>
            <person name="Firek B.A."/>
            <person name="Baker R."/>
            <person name="Thomas B.C."/>
            <person name="Morowitz M.J."/>
            <person name="Banfield J.F."/>
        </authorList>
    </citation>
    <scope>NUCLEOTIDE SEQUENCE [LARGE SCALE GENOMIC DNA]</scope>
    <source>
        <strain evidence="3">S2_005_003_R2_43</strain>
    </source>
</reference>
<dbReference type="InterPro" id="IPR007138">
    <property type="entry name" value="ABM_dom"/>
</dbReference>
<protein>
    <recommendedName>
        <fullName evidence="2">ABM domain-containing protein</fullName>
    </recommendedName>
</protein>